<evidence type="ECO:0000256" key="9">
    <source>
        <dbReference type="SAM" id="MobiDB-lite"/>
    </source>
</evidence>
<evidence type="ECO:0000256" key="4">
    <source>
        <dbReference type="ARBA" id="ARBA00022917"/>
    </source>
</evidence>
<evidence type="ECO:0000256" key="7">
    <source>
        <dbReference type="ARBA" id="ARBA00067320"/>
    </source>
</evidence>
<evidence type="ECO:0000256" key="6">
    <source>
        <dbReference type="ARBA" id="ARBA00065571"/>
    </source>
</evidence>
<feature type="region of interest" description="Disordered" evidence="9">
    <location>
        <begin position="924"/>
        <end position="952"/>
    </location>
</feature>
<feature type="region of interest" description="Disordered" evidence="9">
    <location>
        <begin position="1480"/>
        <end position="1523"/>
    </location>
</feature>
<dbReference type="FunFam" id="1.25.40.180:FF:000034">
    <property type="entry name" value="Eukaryotic translation initiation factor 4G"/>
    <property type="match status" value="1"/>
</dbReference>
<dbReference type="SUPFAM" id="SSF48371">
    <property type="entry name" value="ARM repeat"/>
    <property type="match status" value="2"/>
</dbReference>
<feature type="compositionally biased region" description="Gly residues" evidence="9">
    <location>
        <begin position="30"/>
        <end position="41"/>
    </location>
</feature>
<comment type="function">
    <text evidence="5">Component of the protein complex eIF4F, which is involved in the recognition of the mRNA cap, ATP-dependent unwinding of 5'-terminal secondary structure and recruitment of mRNA to the ribosome.</text>
</comment>
<reference evidence="11 12" key="1">
    <citation type="journal article" date="2017" name="Nature">
        <title>The Apostasia genome and the evolution of orchids.</title>
        <authorList>
            <person name="Zhang G.Q."/>
            <person name="Liu K.W."/>
            <person name="Li Z."/>
            <person name="Lohaus R."/>
            <person name="Hsiao Y.Y."/>
            <person name="Niu S.C."/>
            <person name="Wang J.Y."/>
            <person name="Lin Y.C."/>
            <person name="Xu Q."/>
            <person name="Chen L.J."/>
            <person name="Yoshida K."/>
            <person name="Fujiwara S."/>
            <person name="Wang Z.W."/>
            <person name="Zhang Y.Q."/>
            <person name="Mitsuda N."/>
            <person name="Wang M."/>
            <person name="Liu G.H."/>
            <person name="Pecoraro L."/>
            <person name="Huang H.X."/>
            <person name="Xiao X.J."/>
            <person name="Lin M."/>
            <person name="Wu X.Y."/>
            <person name="Wu W.L."/>
            <person name="Chen Y.Y."/>
            <person name="Chang S.B."/>
            <person name="Sakamoto S."/>
            <person name="Ohme-Takagi M."/>
            <person name="Yagi M."/>
            <person name="Zeng S.J."/>
            <person name="Shen C.Y."/>
            <person name="Yeh C.M."/>
            <person name="Luo Y.B."/>
            <person name="Tsai W.C."/>
            <person name="Van de Peer Y."/>
            <person name="Liu Z.J."/>
        </authorList>
    </citation>
    <scope>NUCLEOTIDE SEQUENCE [LARGE SCALE GENOMIC DNA]</scope>
    <source>
        <strain evidence="12">cv. Shenzhen</strain>
        <tissue evidence="11">Stem</tissue>
    </source>
</reference>
<feature type="region of interest" description="Disordered" evidence="9">
    <location>
        <begin position="1600"/>
        <end position="1619"/>
    </location>
</feature>
<dbReference type="STRING" id="1088818.A0A2I0A407"/>
<evidence type="ECO:0000313" key="12">
    <source>
        <dbReference type="Proteomes" id="UP000236161"/>
    </source>
</evidence>
<dbReference type="SMART" id="SM00544">
    <property type="entry name" value="MA3"/>
    <property type="match status" value="1"/>
</dbReference>
<gene>
    <name evidence="11" type="ORF">AXF42_Ash013367</name>
</gene>
<dbReference type="GO" id="GO:0003743">
    <property type="term" value="F:translation initiation factor activity"/>
    <property type="evidence" value="ECO:0007669"/>
    <property type="project" value="UniProtKB-KW"/>
</dbReference>
<feature type="compositionally biased region" description="Low complexity" evidence="9">
    <location>
        <begin position="20"/>
        <end position="29"/>
    </location>
</feature>
<keyword evidence="3" id="KW-0810">Translation regulation</keyword>
<feature type="region of interest" description="Disordered" evidence="9">
    <location>
        <begin position="1331"/>
        <end position="1357"/>
    </location>
</feature>
<feature type="compositionally biased region" description="Basic and acidic residues" evidence="9">
    <location>
        <begin position="551"/>
        <end position="560"/>
    </location>
</feature>
<feature type="region of interest" description="Disordered" evidence="9">
    <location>
        <begin position="623"/>
        <end position="661"/>
    </location>
</feature>
<feature type="compositionally biased region" description="Basic and acidic residues" evidence="9">
    <location>
        <begin position="629"/>
        <end position="642"/>
    </location>
</feature>
<feature type="region of interest" description="Disordered" evidence="9">
    <location>
        <begin position="854"/>
        <end position="906"/>
    </location>
</feature>
<keyword evidence="12" id="KW-1185">Reference proteome</keyword>
<feature type="compositionally biased region" description="Pro residues" evidence="9">
    <location>
        <begin position="192"/>
        <end position="202"/>
    </location>
</feature>
<evidence type="ECO:0000256" key="3">
    <source>
        <dbReference type="ARBA" id="ARBA00022845"/>
    </source>
</evidence>
<comment type="subunit">
    <text evidence="6">EIF4F is a multi-subunit complex, the composition of which varies with external and internal environmental conditions. It is composed of at least EIF4A, EIF4E and EIF4G. In higher plants two isoforms of EIF4F have been identified, named isoform EIF4F and isoform EIF(iso)4F. Isoform EIF4F has subunits p220 and p26, whereas isoform EIF(iso)4F has subunits p82 and p28.</text>
</comment>
<dbReference type="OrthoDB" id="514777at2759"/>
<feature type="compositionally biased region" description="Basic and acidic residues" evidence="9">
    <location>
        <begin position="174"/>
        <end position="186"/>
    </location>
</feature>
<dbReference type="GO" id="GO:0003729">
    <property type="term" value="F:mRNA binding"/>
    <property type="evidence" value="ECO:0007669"/>
    <property type="project" value="TreeGrafter"/>
</dbReference>
<dbReference type="PANTHER" id="PTHR23253:SF9">
    <property type="entry name" value="EUKARYOTIC TRANSLATION INITIATION FACTOR 4 GAMMA 2"/>
    <property type="match status" value="1"/>
</dbReference>
<feature type="compositionally biased region" description="Basic and acidic residues" evidence="9">
    <location>
        <begin position="1114"/>
        <end position="1124"/>
    </location>
</feature>
<feature type="compositionally biased region" description="Polar residues" evidence="9">
    <location>
        <begin position="513"/>
        <end position="539"/>
    </location>
</feature>
<dbReference type="GO" id="GO:0016281">
    <property type="term" value="C:eukaryotic translation initiation factor 4F complex"/>
    <property type="evidence" value="ECO:0007669"/>
    <property type="project" value="TreeGrafter"/>
</dbReference>
<dbReference type="EMBL" id="KZ452026">
    <property type="protein sequence ID" value="PKA50278.1"/>
    <property type="molecule type" value="Genomic_DNA"/>
</dbReference>
<feature type="compositionally biased region" description="Polar residues" evidence="9">
    <location>
        <begin position="1671"/>
        <end position="1695"/>
    </location>
</feature>
<dbReference type="Pfam" id="PF02847">
    <property type="entry name" value="MA3"/>
    <property type="match status" value="1"/>
</dbReference>
<protein>
    <recommendedName>
        <fullName evidence="7">Eukaryotic translation initiation factor 4G</fullName>
    </recommendedName>
    <alternativeName>
        <fullName evidence="8">Eukaryotic initiation factor 4F subunit p220</fullName>
    </alternativeName>
</protein>
<dbReference type="Gene3D" id="1.25.40.180">
    <property type="match status" value="2"/>
</dbReference>
<evidence type="ECO:0000259" key="10">
    <source>
        <dbReference type="PROSITE" id="PS51366"/>
    </source>
</evidence>
<comment type="similarity">
    <text evidence="1">Belongs to the eukaryotic initiation factor 4G family.</text>
</comment>
<organism evidence="11 12">
    <name type="scientific">Apostasia shenzhenica</name>
    <dbReference type="NCBI Taxonomy" id="1088818"/>
    <lineage>
        <taxon>Eukaryota</taxon>
        <taxon>Viridiplantae</taxon>
        <taxon>Streptophyta</taxon>
        <taxon>Embryophyta</taxon>
        <taxon>Tracheophyta</taxon>
        <taxon>Spermatophyta</taxon>
        <taxon>Magnoliopsida</taxon>
        <taxon>Liliopsida</taxon>
        <taxon>Asparagales</taxon>
        <taxon>Orchidaceae</taxon>
        <taxon>Apostasioideae</taxon>
        <taxon>Apostasia</taxon>
    </lineage>
</organism>
<feature type="region of interest" description="Disordered" evidence="9">
    <location>
        <begin position="1016"/>
        <end position="1036"/>
    </location>
</feature>
<dbReference type="Proteomes" id="UP000236161">
    <property type="component" value="Unassembled WGS sequence"/>
</dbReference>
<feature type="region of interest" description="Disordered" evidence="9">
    <location>
        <begin position="1101"/>
        <end position="1124"/>
    </location>
</feature>
<feature type="compositionally biased region" description="Basic and acidic residues" evidence="9">
    <location>
        <begin position="371"/>
        <end position="385"/>
    </location>
</feature>
<keyword evidence="2 11" id="KW-0396">Initiation factor</keyword>
<feature type="region of interest" description="Disordered" evidence="9">
    <location>
        <begin position="1666"/>
        <end position="1698"/>
    </location>
</feature>
<evidence type="ECO:0000256" key="5">
    <source>
        <dbReference type="ARBA" id="ARBA00053217"/>
    </source>
</evidence>
<feature type="region of interest" description="Disordered" evidence="9">
    <location>
        <begin position="513"/>
        <end position="560"/>
    </location>
</feature>
<feature type="domain" description="MI" evidence="10">
    <location>
        <begin position="1699"/>
        <end position="1823"/>
    </location>
</feature>
<dbReference type="GO" id="GO:0006417">
    <property type="term" value="P:regulation of translation"/>
    <property type="evidence" value="ECO:0007669"/>
    <property type="project" value="UniProtKB-KW"/>
</dbReference>
<feature type="compositionally biased region" description="Low complexity" evidence="9">
    <location>
        <begin position="58"/>
        <end position="72"/>
    </location>
</feature>
<dbReference type="SMART" id="SM00543">
    <property type="entry name" value="MIF4G"/>
    <property type="match status" value="1"/>
</dbReference>
<dbReference type="PANTHER" id="PTHR23253">
    <property type="entry name" value="EUKARYOTIC TRANSLATION INITIATION FACTOR 4 GAMMA"/>
    <property type="match status" value="1"/>
</dbReference>
<evidence type="ECO:0000313" key="11">
    <source>
        <dbReference type="EMBL" id="PKA50278.1"/>
    </source>
</evidence>
<accession>A0A2I0A407</accession>
<dbReference type="InterPro" id="IPR003891">
    <property type="entry name" value="Initiation_fac_eIF4g_MI"/>
</dbReference>
<evidence type="ECO:0000256" key="8">
    <source>
        <dbReference type="ARBA" id="ARBA00079578"/>
    </source>
</evidence>
<evidence type="ECO:0000256" key="2">
    <source>
        <dbReference type="ARBA" id="ARBA00022540"/>
    </source>
</evidence>
<feature type="compositionally biased region" description="Acidic residues" evidence="9">
    <location>
        <begin position="1340"/>
        <end position="1353"/>
    </location>
</feature>
<proteinExistence type="inferred from homology"/>
<keyword evidence="4" id="KW-0648">Protein biosynthesis</keyword>
<feature type="region of interest" description="Disordered" evidence="9">
    <location>
        <begin position="371"/>
        <end position="411"/>
    </location>
</feature>
<feature type="compositionally biased region" description="Basic and acidic residues" evidence="9">
    <location>
        <begin position="221"/>
        <end position="236"/>
    </location>
</feature>
<evidence type="ECO:0000256" key="1">
    <source>
        <dbReference type="ARBA" id="ARBA00005775"/>
    </source>
</evidence>
<dbReference type="FunFam" id="1.25.40.180:FF:000024">
    <property type="entry name" value="Eukaryotic translation initiation factor 4G"/>
    <property type="match status" value="1"/>
</dbReference>
<dbReference type="PROSITE" id="PS51366">
    <property type="entry name" value="MI"/>
    <property type="match status" value="1"/>
</dbReference>
<sequence length="1888" mass="205254">MSQNQSRFEKTEGHLRKPGRSGSFGQNRGFSGGGKGGGGGSASAPALPSSAAPPPSPASNAFSANRSYKKSGNGQGGQSSVNTVSSNPDSARRGVPNGGHATTPSPGAYDGPASSCAKPADSFNNQKKAVPKAPAANSAGDESGPFLQFGTINPGIVNGMQIPARTCSAPPNLDEQKRDQARHDSFRLAPAIPMPSGPPQPPVQQKQKQALKETGGVGQYENRESHPPLHVKKDMHPSVPSAPGVVQQRPSVLPVGGMPLHVPFQQAQMPVQFGGANLQVPTQGIVASSLQMTMALPAANVPHVPQQLYVPNIQSHPLQPQAIMHQGFGPQLGHQLPAQLGGMGIGIAPQFPQQQPGNFGSQRRAVKITHPETHEELKLDKRTDSNTDASTSVKRQLPNVTSQSPSAPTFSHQMSYYPTSYNPSQMFFPSQSSLPLTSTQMSTASQGARYTYPVGQSGQTVPFMSQSALNPAPTGRTVPPSLMHGLPEVVNLEGSSVSTSLSVPAHVSAKPVTLSSTEKSGTPSVRISMPISKQESSKPSRLPADVPVATRPKDSEVRSHNIDSILKQNLESSKDISSISENLTSVSLDISTHSDKSEAFSLVPTLGNATSVVAGHDGKEIDALCGSESGKDQPKTSSKGELKNSQQVMDSVDSNGNMKLQNRKDDTITDAFEHPVSNQTAVIALASAADSYNSLTSFPSLNMVSRTSELEHKKDLLGAAGPSREMLETEPSEKAVPCCSDSIDVAGDKLSFVEASTYATTGSSFECYKKLEIGFGHENLAGSEHGRDEVYDTARDYSSSASIGSLDAATRGLGTEASERNTCSEFHDTENQQFAIHKDEIKLTLSVSDMSLTKSSDLDDAEQPPSGTDADSSAFKCESTHTRPDVSSEPGTCLLETPSIPSASSEIKQKIRAEELSNGISASLVSLGPQDKPSVEPNKTKTNKKKKRKEILSKADAAGSSDLYNAYKGPEEKHEIVSLSESSDCYLLAELKNVSVEDYYQSTEAIDEQAKGEIEDWEDAADASTPKLSSSDGQQVHVHEDIHVEYENEYTGKKKYSRDFLLTFSEQCKHLPEGFDIGSDITDILLSVPTGISHVIDQIPSPGRIVDRSPGASRGERRAAGISDDDRWTKVSSAYRMDHSHQVNAMNFRPGQGVNHGVLRNPRVQSPNHFSGGILSGPIQSLAPQGGIARNYSDAERWQRATTTQRGLMPPPQGPMPVIHKSANRYEVGKISDDEEQKQRRLKGILNKLTPQNFEKLFAQVKEVNIDNTTTLNGVISQIFDKALMEPTFCEMYADFCLHLASELPDFVEDNEKITFRRLLLNKCQEEFERGEREQAEADKTEEEGEVQQSEEEREGKRIRARRRMLGNIRLIGELYKKKMLTERIMHECIKKLLGQYQNPDEENIEALCKLMSTIGEMIDHSKAREHMDAYFDMMGMLSTNQKLSSRVRFMLRDTIDLRRNKWQQRRKVEGPKKIEDVHKDAAQERHAQSTRVARGSIISSRRGPPVDYGQRGPTILTSSSQLSGTLRGLSGHVRGSGSQDIRLDDRHQFESRMLSVPLPQRPIDNGSISLCPQGGLATGMSGKGQGLMPNVSVSEISSRNGDSQRLATGPNNINSTTGRLLHTSREDNKPKNMMERYSGASYDQISSQDRNTSYSMGDSCVADRAFDRPQLTTSGRRPTSSGGKSGASFETTPLSEEKLREKSMSAIREYYSARDVNELELCIKDLNSPHFYPLMISIWVTDSFERKSMERNLLAQLLVRLSKDHNSVIGRAQLSEGFDSVLSSLEDAVNDAPKAAEFLGHIFGEVIVENVVSLKEIAKLIREGGELPGSLVEAGLASEVLSSIFEFIKAERGDSILNEIRSTSNLRFDDFKPPNPSAKSKKLDAFL</sequence>
<feature type="region of interest" description="Disordered" evidence="9">
    <location>
        <begin position="1"/>
        <end position="246"/>
    </location>
</feature>
<dbReference type="InterPro" id="IPR016024">
    <property type="entry name" value="ARM-type_fold"/>
</dbReference>
<dbReference type="Pfam" id="PF02854">
    <property type="entry name" value="MIF4G"/>
    <property type="match status" value="1"/>
</dbReference>
<feature type="compositionally biased region" description="Polar residues" evidence="9">
    <location>
        <begin position="386"/>
        <end position="411"/>
    </location>
</feature>
<name>A0A2I0A407_9ASPA</name>
<dbReference type="InterPro" id="IPR003890">
    <property type="entry name" value="MIF4G-like_typ-3"/>
</dbReference>
<feature type="compositionally biased region" description="Polar residues" evidence="9">
    <location>
        <begin position="643"/>
        <end position="660"/>
    </location>
</feature>